<keyword evidence="11 14" id="KW-0472">Membrane</keyword>
<evidence type="ECO:0000256" key="4">
    <source>
        <dbReference type="ARBA" id="ARBA00022679"/>
    </source>
</evidence>
<dbReference type="Pfam" id="PF23577">
    <property type="entry name" value="LysM_RLK"/>
    <property type="match status" value="1"/>
</dbReference>
<dbReference type="Pfam" id="PF23472">
    <property type="entry name" value="LysM2_CERK1_LYK3_4_5"/>
    <property type="match status" value="1"/>
</dbReference>
<keyword evidence="9 13" id="KW-0067">ATP-binding</keyword>
<evidence type="ECO:0000256" key="11">
    <source>
        <dbReference type="ARBA" id="ARBA00023136"/>
    </source>
</evidence>
<feature type="binding site" evidence="13">
    <location>
        <position position="345"/>
    </location>
    <ligand>
        <name>ATP</name>
        <dbReference type="ChEBI" id="CHEBI:30616"/>
    </ligand>
</feature>
<evidence type="ECO:0000256" key="14">
    <source>
        <dbReference type="SAM" id="Phobius"/>
    </source>
</evidence>
<dbReference type="PROSITE" id="PS00107">
    <property type="entry name" value="PROTEIN_KINASE_ATP"/>
    <property type="match status" value="1"/>
</dbReference>
<keyword evidence="8" id="KW-0418">Kinase</keyword>
<dbReference type="InterPro" id="IPR001245">
    <property type="entry name" value="Ser-Thr/Tyr_kinase_cat_dom"/>
</dbReference>
<dbReference type="PANTHER" id="PTHR46204">
    <property type="entry name" value="CHITIN ELICITOR RECEPTOR KINASE 1-RELATED"/>
    <property type="match status" value="1"/>
</dbReference>
<dbReference type="SUPFAM" id="SSF56112">
    <property type="entry name" value="Protein kinase-like (PK-like)"/>
    <property type="match status" value="1"/>
</dbReference>
<dbReference type="InterPro" id="IPR044812">
    <property type="entry name" value="CERK1/LYK3-like"/>
</dbReference>
<evidence type="ECO:0000256" key="5">
    <source>
        <dbReference type="ARBA" id="ARBA00022692"/>
    </source>
</evidence>
<dbReference type="GeneID" id="104786669"/>
<dbReference type="PROSITE" id="PS00108">
    <property type="entry name" value="PROTEIN_KINASE_ST"/>
    <property type="match status" value="1"/>
</dbReference>
<keyword evidence="10 14" id="KW-1133">Transmembrane helix</keyword>
<dbReference type="PANTHER" id="PTHR46204:SF30">
    <property type="entry name" value="CHITIN ELICITOR RECEPTOR KINASE 1"/>
    <property type="match status" value="1"/>
</dbReference>
<keyword evidence="12" id="KW-1015">Disulfide bond</keyword>
<dbReference type="Gene3D" id="1.10.510.10">
    <property type="entry name" value="Transferase(Phosphotransferase) domain 1"/>
    <property type="match status" value="1"/>
</dbReference>
<keyword evidence="3" id="KW-0723">Serine/threonine-protein kinase</keyword>
<gene>
    <name evidence="18" type="primary">LOC104786669</name>
</gene>
<accession>A0ABM0Z4S2</accession>
<dbReference type="InterPro" id="IPR000719">
    <property type="entry name" value="Prot_kinase_dom"/>
</dbReference>
<keyword evidence="17" id="KW-1185">Reference proteome</keyword>
<dbReference type="InterPro" id="IPR056562">
    <property type="entry name" value="LysM2_CERK1_LYK3_4_5"/>
</dbReference>
<feature type="domain" description="Protein kinase" evidence="16">
    <location>
        <begin position="317"/>
        <end position="591"/>
    </location>
</feature>
<dbReference type="InterPro" id="IPR008271">
    <property type="entry name" value="Ser/Thr_kinase_AS"/>
</dbReference>
<dbReference type="Pfam" id="PF07714">
    <property type="entry name" value="PK_Tyr_Ser-Thr"/>
    <property type="match status" value="1"/>
</dbReference>
<keyword evidence="2" id="KW-1003">Cell membrane</keyword>
<evidence type="ECO:0000256" key="3">
    <source>
        <dbReference type="ARBA" id="ARBA00022527"/>
    </source>
</evidence>
<feature type="transmembrane region" description="Helical" evidence="14">
    <location>
        <begin position="239"/>
        <end position="263"/>
    </location>
</feature>
<dbReference type="InterPro" id="IPR017441">
    <property type="entry name" value="Protein_kinase_ATP_BS"/>
</dbReference>
<evidence type="ECO:0000256" key="2">
    <source>
        <dbReference type="ARBA" id="ARBA00022475"/>
    </source>
</evidence>
<comment type="subcellular location">
    <subcellularLocation>
        <location evidence="1">Cell membrane</location>
        <topology evidence="1">Single-pass membrane protein</topology>
    </subcellularLocation>
</comment>
<feature type="chain" id="PRO_5046214900" evidence="15">
    <location>
        <begin position="25"/>
        <end position="614"/>
    </location>
</feature>
<sequence>MVLMVIISPLLLLLLFSSPFLNFAVESKCMGSCGLALASYYVENELSLSIINQYLSSPVAPYDQINYEPILSYNRNIQNNNKNKDLIIPIGSRVLVPFPCECQPGDFLGHNFTYRFQQIDTYERVAIRRYANLTTEGSLQGRNPFPANNIPPSAMLNVLVNCSCGDESVSKDYGLFVTYPLRPEDSLDRIAKSSGVPADVISRYNPGVDFSSGNGIVFVPGRDPSGAFQHFKQSKQGGIGVGVIAGICVGVVGALMLISFFIYNAYRNCKSKVFTTSFQSGNLAGTGTRVFSGIADINVDNSIEFSMEELVEATDNFSLSFKIGQGGFGAVYYAELRGEKAAIKKMDMEASKQFLAELKVLTHVHHVNLVRLIGYCVEGSLFLVYEYVENGNLGQHLHGSGLEPLPWTKRVQIALDSARGLEYIHEHTVPVYVHRDIKSANILIDQNFRAKVADFGLTKLIEVGGTATRGAMGTFGYMAPETIYAQVSAKVDVYAFGVVLFELISAKGAVVKMNESVGEFKSLVGVFDEVVFNKETDKEEALRKIIDPRLGDHYPFDSVYKMAELGKACTQQNAQRRPSMRYIVVALLTLLSSTGNWDVANFHNDDLLGLMSGR</sequence>
<evidence type="ECO:0000313" key="18">
    <source>
        <dbReference type="RefSeq" id="XP_010510418.1"/>
    </source>
</evidence>
<proteinExistence type="predicted"/>
<evidence type="ECO:0000256" key="9">
    <source>
        <dbReference type="ARBA" id="ARBA00022840"/>
    </source>
</evidence>
<organism evidence="17 18">
    <name type="scientific">Camelina sativa</name>
    <name type="common">False flax</name>
    <name type="synonym">Myagrum sativum</name>
    <dbReference type="NCBI Taxonomy" id="90675"/>
    <lineage>
        <taxon>Eukaryota</taxon>
        <taxon>Viridiplantae</taxon>
        <taxon>Streptophyta</taxon>
        <taxon>Embryophyta</taxon>
        <taxon>Tracheophyta</taxon>
        <taxon>Spermatophyta</taxon>
        <taxon>Magnoliopsida</taxon>
        <taxon>eudicotyledons</taxon>
        <taxon>Gunneridae</taxon>
        <taxon>Pentapetalae</taxon>
        <taxon>rosids</taxon>
        <taxon>malvids</taxon>
        <taxon>Brassicales</taxon>
        <taxon>Brassicaceae</taxon>
        <taxon>Camelineae</taxon>
        <taxon>Camelina</taxon>
    </lineage>
</organism>
<keyword evidence="4" id="KW-0808">Transferase</keyword>
<evidence type="ECO:0000256" key="8">
    <source>
        <dbReference type="ARBA" id="ARBA00022777"/>
    </source>
</evidence>
<name>A0ABM0Z4S2_CAMSA</name>
<evidence type="ECO:0000256" key="1">
    <source>
        <dbReference type="ARBA" id="ARBA00004162"/>
    </source>
</evidence>
<feature type="transmembrane region" description="Helical" evidence="14">
    <location>
        <begin position="582"/>
        <end position="600"/>
    </location>
</feature>
<evidence type="ECO:0000256" key="12">
    <source>
        <dbReference type="ARBA" id="ARBA00023157"/>
    </source>
</evidence>
<evidence type="ECO:0000256" key="10">
    <source>
        <dbReference type="ARBA" id="ARBA00022989"/>
    </source>
</evidence>
<keyword evidence="6 15" id="KW-0732">Signal</keyword>
<dbReference type="RefSeq" id="XP_010510418.1">
    <property type="nucleotide sequence ID" value="XM_010512116.1"/>
</dbReference>
<dbReference type="Gene3D" id="3.30.200.20">
    <property type="entry name" value="Phosphorylase Kinase, domain 1"/>
    <property type="match status" value="1"/>
</dbReference>
<evidence type="ECO:0000259" key="16">
    <source>
        <dbReference type="PROSITE" id="PS50011"/>
    </source>
</evidence>
<dbReference type="InterPro" id="IPR011009">
    <property type="entry name" value="Kinase-like_dom_sf"/>
</dbReference>
<dbReference type="InterPro" id="IPR057097">
    <property type="entry name" value="LysM_RLK3/10"/>
</dbReference>
<evidence type="ECO:0000256" key="13">
    <source>
        <dbReference type="PROSITE-ProRule" id="PRU10141"/>
    </source>
</evidence>
<feature type="signal peptide" evidence="15">
    <location>
        <begin position="1"/>
        <end position="24"/>
    </location>
</feature>
<reference evidence="17" key="1">
    <citation type="journal article" date="2014" name="Nat. Commun.">
        <title>The emerging biofuel crop Camelina sativa retains a highly undifferentiated hexaploid genome structure.</title>
        <authorList>
            <person name="Kagale S."/>
            <person name="Koh C."/>
            <person name="Nixon J."/>
            <person name="Bollina V."/>
            <person name="Clarke W.E."/>
            <person name="Tuteja R."/>
            <person name="Spillane C."/>
            <person name="Robinson S.J."/>
            <person name="Links M.G."/>
            <person name="Clarke C."/>
            <person name="Higgins E.E."/>
            <person name="Huebert T."/>
            <person name="Sharpe A.G."/>
            <person name="Parkin I.A."/>
        </authorList>
    </citation>
    <scope>NUCLEOTIDE SEQUENCE [LARGE SCALE GENOMIC DNA]</scope>
    <source>
        <strain evidence="17">cv. DH55</strain>
    </source>
</reference>
<dbReference type="SMART" id="SM00220">
    <property type="entry name" value="S_TKc"/>
    <property type="match status" value="1"/>
</dbReference>
<reference evidence="18" key="2">
    <citation type="submission" date="2025-08" db="UniProtKB">
        <authorList>
            <consortium name="RefSeq"/>
        </authorList>
    </citation>
    <scope>IDENTIFICATION</scope>
    <source>
        <tissue evidence="18">Leaf</tissue>
    </source>
</reference>
<protein>
    <submittedName>
        <fullName evidence="18">Chitin elicitor receptor kinase 1-like</fullName>
    </submittedName>
</protein>
<evidence type="ECO:0000313" key="17">
    <source>
        <dbReference type="Proteomes" id="UP000694864"/>
    </source>
</evidence>
<keyword evidence="5 14" id="KW-0812">Transmembrane</keyword>
<evidence type="ECO:0000256" key="6">
    <source>
        <dbReference type="ARBA" id="ARBA00022729"/>
    </source>
</evidence>
<evidence type="ECO:0000256" key="7">
    <source>
        <dbReference type="ARBA" id="ARBA00022741"/>
    </source>
</evidence>
<dbReference type="Proteomes" id="UP000694864">
    <property type="component" value="Chromosome 1"/>
</dbReference>
<keyword evidence="7 13" id="KW-0547">Nucleotide-binding</keyword>
<evidence type="ECO:0000256" key="15">
    <source>
        <dbReference type="SAM" id="SignalP"/>
    </source>
</evidence>
<dbReference type="PROSITE" id="PS50011">
    <property type="entry name" value="PROTEIN_KINASE_DOM"/>
    <property type="match status" value="1"/>
</dbReference>